<protein>
    <submittedName>
        <fullName evidence="1">Uncharacterized protein</fullName>
    </submittedName>
</protein>
<reference evidence="1 2" key="1">
    <citation type="submission" date="2023-01" db="EMBL/GenBank/DDBJ databases">
        <title>Analysis of 21 Apiospora genomes using comparative genomics revels a genus with tremendous synthesis potential of carbohydrate active enzymes and secondary metabolites.</title>
        <authorList>
            <person name="Sorensen T."/>
        </authorList>
    </citation>
    <scope>NUCLEOTIDE SEQUENCE [LARGE SCALE GENOMIC DNA]</scope>
    <source>
        <strain evidence="1 2">CBS 24483</strain>
    </source>
</reference>
<name>A0ABR1QM66_9PEZI</name>
<evidence type="ECO:0000313" key="2">
    <source>
        <dbReference type="Proteomes" id="UP001391051"/>
    </source>
</evidence>
<dbReference type="GeneID" id="92073574"/>
<organism evidence="1 2">
    <name type="scientific">Apiospora aurea</name>
    <dbReference type="NCBI Taxonomy" id="335848"/>
    <lineage>
        <taxon>Eukaryota</taxon>
        <taxon>Fungi</taxon>
        <taxon>Dikarya</taxon>
        <taxon>Ascomycota</taxon>
        <taxon>Pezizomycotina</taxon>
        <taxon>Sordariomycetes</taxon>
        <taxon>Xylariomycetidae</taxon>
        <taxon>Amphisphaeriales</taxon>
        <taxon>Apiosporaceae</taxon>
        <taxon>Apiospora</taxon>
    </lineage>
</organism>
<gene>
    <name evidence="1" type="ORF">PG986_004290</name>
</gene>
<dbReference type="EMBL" id="JAQQWE010000003">
    <property type="protein sequence ID" value="KAK7959436.1"/>
    <property type="molecule type" value="Genomic_DNA"/>
</dbReference>
<keyword evidence="2" id="KW-1185">Reference proteome</keyword>
<sequence length="174" mass="18643">MPLRGASFLSFSFSGRCGDGVLSGKAAFFSNIWPRSGRRQVHLDLGDQLPGVQGLPRVQERCDLTVAVALGGVRQVDDDLVDVVGQPPKVEVDLLAQLDAGAVPEAREHGQLLLVQERVLDEEGDDGRCHMGAERAGRFGPSPHLGFGFCRIIATGGSSSSAITWRHVVISPCW</sequence>
<evidence type="ECO:0000313" key="1">
    <source>
        <dbReference type="EMBL" id="KAK7959436.1"/>
    </source>
</evidence>
<dbReference type="Proteomes" id="UP001391051">
    <property type="component" value="Unassembled WGS sequence"/>
</dbReference>
<comment type="caution">
    <text evidence="1">The sequence shown here is derived from an EMBL/GenBank/DDBJ whole genome shotgun (WGS) entry which is preliminary data.</text>
</comment>
<proteinExistence type="predicted"/>
<dbReference type="RefSeq" id="XP_066703139.1">
    <property type="nucleotide sequence ID" value="XM_066840512.1"/>
</dbReference>
<accession>A0ABR1QM66</accession>